<evidence type="ECO:0000313" key="1">
    <source>
        <dbReference type="EMBL" id="QJI01941.1"/>
    </source>
</evidence>
<reference evidence="1" key="1">
    <citation type="submission" date="2020-03" db="EMBL/GenBank/DDBJ databases">
        <title>The deep terrestrial virosphere.</title>
        <authorList>
            <person name="Holmfeldt K."/>
            <person name="Nilsson E."/>
            <person name="Simone D."/>
            <person name="Lopez-Fernandez M."/>
            <person name="Wu X."/>
            <person name="de Brujin I."/>
            <person name="Lundin D."/>
            <person name="Andersson A."/>
            <person name="Bertilsson S."/>
            <person name="Dopson M."/>
        </authorList>
    </citation>
    <scope>NUCLEOTIDE SEQUENCE</scope>
    <source>
        <strain evidence="1">TM448B02843</strain>
    </source>
</reference>
<proteinExistence type="predicted"/>
<organism evidence="1">
    <name type="scientific">viral metagenome</name>
    <dbReference type="NCBI Taxonomy" id="1070528"/>
    <lineage>
        <taxon>unclassified sequences</taxon>
        <taxon>metagenomes</taxon>
        <taxon>organismal metagenomes</taxon>
    </lineage>
</organism>
<accession>A0A6M3XVB8</accession>
<protein>
    <submittedName>
        <fullName evidence="1">Uncharacterized protein</fullName>
    </submittedName>
</protein>
<gene>
    <name evidence="1" type="ORF">TM448B02843_0007</name>
</gene>
<name>A0A6M3XVB8_9ZZZZ</name>
<dbReference type="AlphaFoldDB" id="A0A6M3XVB8"/>
<dbReference type="EMBL" id="MT144963">
    <property type="protein sequence ID" value="QJI01941.1"/>
    <property type="molecule type" value="Genomic_DNA"/>
</dbReference>
<sequence length="367" mass="41414">MKTRDAVLLYEAAQADTDTKILDIDLADPISAFYIEVRSTNGATSNKGNYISDIVTKIEVVDGSEVFHSLNMFQEEAMCFYKTGKVPVMFPSEWPSGIQRHGVYLLFGHYLWDPTLCFVPTSYKNPQLKITFNKAKIRAAGTDGFATGDNILLTVVAKVIEEGASPMGFLMQKQIESFTAATSGDKRIELPTDYPYSMILCRFWLTAYDIDLIIEKLKLTCDTDKFIPFDRYVKQLDAEAFAMFGASRLKHDIFTQNHQNVRLLNNKEPDCRVWGSETGLDRIINTWYQWGSQLRTRIVNHDGIPVAADERFTMVEEGHALHSTLPVLFGIYGNPGDYFPAPNYGKVELVLSQIAAGLCEIVLEQKR</sequence>